<evidence type="ECO:0000313" key="2">
    <source>
        <dbReference type="EMBL" id="MBU8822744.1"/>
    </source>
</evidence>
<evidence type="ECO:0000256" key="1">
    <source>
        <dbReference type="SAM" id="MobiDB-lite"/>
    </source>
</evidence>
<evidence type="ECO:0008006" key="4">
    <source>
        <dbReference type="Google" id="ProtNLM"/>
    </source>
</evidence>
<comment type="caution">
    <text evidence="2">The sequence shown here is derived from an EMBL/GenBank/DDBJ whole genome shotgun (WGS) entry which is preliminary data.</text>
</comment>
<evidence type="ECO:0000313" key="3">
    <source>
        <dbReference type="Proteomes" id="UP000696413"/>
    </source>
</evidence>
<protein>
    <recommendedName>
        <fullName evidence="4">Arsenate reductase</fullName>
    </recommendedName>
</protein>
<gene>
    <name evidence="2" type="ORF">KL859_07605</name>
</gene>
<dbReference type="EMBL" id="JAHBOM010000005">
    <property type="protein sequence ID" value="MBU8822744.1"/>
    <property type="molecule type" value="Genomic_DNA"/>
</dbReference>
<reference evidence="2 3" key="1">
    <citation type="submission" date="2021-05" db="EMBL/GenBank/DDBJ databases">
        <title>Draft Genome Sequences of Clinical Respiratory Isolates of Mycobacterium goodii Recovered in Ireland.</title>
        <authorList>
            <person name="Flanagan P.R."/>
            <person name="Mok S."/>
            <person name="Roycroft E."/>
            <person name="Rogers T.R."/>
            <person name="Fitzgibbon M."/>
        </authorList>
    </citation>
    <scope>NUCLEOTIDE SEQUENCE [LARGE SCALE GENOMIC DNA]</scope>
    <source>
        <strain evidence="2 3">14IE55</strain>
    </source>
</reference>
<sequence>MAEFDRLFGQSVLGWDRPSATRLDLVLTADAEDDARDLAAREVGCCSFFRFEFATAGSNVVMHIEVPSSRAEVLDAVTERVGTVAARGPGERDGIAQRAGRGRGRGEH</sequence>
<name>A0ABS6HM41_MYCGD</name>
<keyword evidence="3" id="KW-1185">Reference proteome</keyword>
<feature type="region of interest" description="Disordered" evidence="1">
    <location>
        <begin position="85"/>
        <end position="108"/>
    </location>
</feature>
<organism evidence="2 3">
    <name type="scientific">Mycolicibacterium goodii</name>
    <name type="common">Mycobacterium goodii</name>
    <dbReference type="NCBI Taxonomy" id="134601"/>
    <lineage>
        <taxon>Bacteria</taxon>
        <taxon>Bacillati</taxon>
        <taxon>Actinomycetota</taxon>
        <taxon>Actinomycetes</taxon>
        <taxon>Mycobacteriales</taxon>
        <taxon>Mycobacteriaceae</taxon>
        <taxon>Mycolicibacterium</taxon>
    </lineage>
</organism>
<dbReference type="Proteomes" id="UP000696413">
    <property type="component" value="Unassembled WGS sequence"/>
</dbReference>
<proteinExistence type="predicted"/>
<accession>A0ABS6HM41</accession>
<dbReference type="RefSeq" id="WP_214394520.1">
    <property type="nucleotide sequence ID" value="NZ_JAHBOL010000020.1"/>
</dbReference>